<evidence type="ECO:0000256" key="2">
    <source>
        <dbReference type="ARBA" id="ARBA00022837"/>
    </source>
</evidence>
<keyword evidence="2" id="KW-0106">Calcium</keyword>
<comment type="caution">
    <text evidence="4">The sequence shown here is derived from an EMBL/GenBank/DDBJ whole genome shotgun (WGS) entry which is preliminary data.</text>
</comment>
<dbReference type="EMBL" id="BBSC01000003">
    <property type="protein sequence ID" value="GAM74754.1"/>
    <property type="molecule type" value="Genomic_DNA"/>
</dbReference>
<protein>
    <submittedName>
        <fullName evidence="4">Uncharacterized protein</fullName>
    </submittedName>
</protein>
<reference evidence="4 5" key="1">
    <citation type="submission" date="2015-01" db="EMBL/GenBank/DDBJ databases">
        <title>Vibrio sp. C94 JCM 19241 whole genome shotgun sequence.</title>
        <authorList>
            <person name="Sawabe T."/>
            <person name="Meirelles P."/>
            <person name="Feng G."/>
            <person name="Sayaka M."/>
            <person name="Hattori M."/>
            <person name="Ohkuma M."/>
        </authorList>
    </citation>
    <scope>NUCLEOTIDE SEQUENCE [LARGE SCALE GENOMIC DNA]</scope>
    <source>
        <strain evidence="5">JCM 19241</strain>
    </source>
</reference>
<name>A0A0B8QJM8_9VIBR</name>
<dbReference type="PANTHER" id="PTHR10199:SF119">
    <property type="entry name" value="RE20510P"/>
    <property type="match status" value="1"/>
</dbReference>
<organism evidence="4 5">
    <name type="scientific">Vibrio ishigakensis</name>
    <dbReference type="NCBI Taxonomy" id="1481914"/>
    <lineage>
        <taxon>Bacteria</taxon>
        <taxon>Pseudomonadati</taxon>
        <taxon>Pseudomonadota</taxon>
        <taxon>Gammaproteobacteria</taxon>
        <taxon>Vibrionales</taxon>
        <taxon>Vibrionaceae</taxon>
        <taxon>Vibrio</taxon>
    </lineage>
</organism>
<dbReference type="Proteomes" id="UP000031666">
    <property type="component" value="Unassembled WGS sequence"/>
</dbReference>
<reference evidence="4 5" key="2">
    <citation type="submission" date="2015-01" db="EMBL/GenBank/DDBJ databases">
        <authorList>
            <consortium name="NBRP consortium"/>
            <person name="Sawabe T."/>
            <person name="Meirelles P."/>
            <person name="Feng G."/>
            <person name="Sayaka M."/>
            <person name="Hattori M."/>
            <person name="Ohkuma M."/>
        </authorList>
    </citation>
    <scope>NUCLEOTIDE SEQUENCE [LARGE SCALE GENOMIC DNA]</scope>
    <source>
        <strain evidence="5">JCM 19241</strain>
    </source>
</reference>
<dbReference type="PANTHER" id="PTHR10199">
    <property type="entry name" value="THROMBOSPONDIN"/>
    <property type="match status" value="1"/>
</dbReference>
<gene>
    <name evidence="4" type="ORF">JCM19241_1097</name>
</gene>
<dbReference type="GO" id="GO:0007155">
    <property type="term" value="P:cell adhesion"/>
    <property type="evidence" value="ECO:0007669"/>
    <property type="project" value="InterPro"/>
</dbReference>
<proteinExistence type="predicted"/>
<feature type="region of interest" description="Disordered" evidence="3">
    <location>
        <begin position="1"/>
        <end position="102"/>
    </location>
</feature>
<sequence length="322" mass="35250">MDTDKDGTGNNADTDDDNDGVIDIEDAFPQDPTETVDTDHDGIGNNTDTDDDNDGVEDNEDAFPEDASESVDTDGDGIGDNADTDDDNDGIEDGQDAYPEDDTKSVADVVTSNRAEQIAVVKLNFPEVTVLDVEVQHTIETMNSGEVVTTISKHYTSADGVLFGYEQSIDKQIGEDFTRLIEFAYDFNLDGVASFEGMSLDIGTKTETTEEFWRYVDESGAQDEGGVNGLDRTFDGGAALLSRTHPSDLNEIDMVQKLSVSIDASEGEITKVTDLVEYVVDGFVLADEQTYTPQWANQNTLVERNNIEVFYQDHQDWHADGT</sequence>
<dbReference type="Pfam" id="PF02412">
    <property type="entry name" value="TSP_3"/>
    <property type="match status" value="2"/>
</dbReference>
<dbReference type="Gene3D" id="4.10.1080.10">
    <property type="entry name" value="TSP type-3 repeat"/>
    <property type="match status" value="1"/>
</dbReference>
<accession>A0A0B8QJM8</accession>
<evidence type="ECO:0000256" key="1">
    <source>
        <dbReference type="ARBA" id="ARBA00022729"/>
    </source>
</evidence>
<dbReference type="InterPro" id="IPR028974">
    <property type="entry name" value="TSP_type-3_rpt"/>
</dbReference>
<dbReference type="AlphaFoldDB" id="A0A0B8QJM8"/>
<keyword evidence="1" id="KW-0732">Signal</keyword>
<evidence type="ECO:0000313" key="5">
    <source>
        <dbReference type="Proteomes" id="UP000031666"/>
    </source>
</evidence>
<dbReference type="SUPFAM" id="SSF103647">
    <property type="entry name" value="TSP type-3 repeat"/>
    <property type="match status" value="1"/>
</dbReference>
<dbReference type="GO" id="GO:0005509">
    <property type="term" value="F:calcium ion binding"/>
    <property type="evidence" value="ECO:0007669"/>
    <property type="project" value="InterPro"/>
</dbReference>
<evidence type="ECO:0000313" key="4">
    <source>
        <dbReference type="EMBL" id="GAM74754.1"/>
    </source>
</evidence>
<feature type="compositionally biased region" description="Acidic residues" evidence="3">
    <location>
        <begin position="13"/>
        <end position="28"/>
    </location>
</feature>
<evidence type="ECO:0000256" key="3">
    <source>
        <dbReference type="SAM" id="MobiDB-lite"/>
    </source>
</evidence>
<dbReference type="STRING" id="1481914.JCM19241_1097"/>
<feature type="compositionally biased region" description="Acidic residues" evidence="3">
    <location>
        <begin position="48"/>
        <end position="100"/>
    </location>
</feature>
<dbReference type="InterPro" id="IPR003367">
    <property type="entry name" value="Thrombospondin_3-like_rpt"/>
</dbReference>